<keyword evidence="3" id="KW-1185">Reference proteome</keyword>
<evidence type="ECO:0000259" key="1">
    <source>
        <dbReference type="Pfam" id="PF13598"/>
    </source>
</evidence>
<comment type="caution">
    <text evidence="2">The sequence shown here is derived from an EMBL/GenBank/DDBJ whole genome shotgun (WGS) entry which is preliminary data.</text>
</comment>
<evidence type="ECO:0000313" key="3">
    <source>
        <dbReference type="Proteomes" id="UP001519308"/>
    </source>
</evidence>
<evidence type="ECO:0000313" key="2">
    <source>
        <dbReference type="EMBL" id="MBP2022551.1"/>
    </source>
</evidence>
<dbReference type="EMBL" id="JAGGLL010000017">
    <property type="protein sequence ID" value="MBP2022551.1"/>
    <property type="molecule type" value="Genomic_DNA"/>
</dbReference>
<dbReference type="Proteomes" id="UP001519308">
    <property type="component" value="Unassembled WGS sequence"/>
</dbReference>
<accession>A0ABS4K5K4</accession>
<gene>
    <name evidence="2" type="ORF">J2Z44_002372</name>
</gene>
<reference evidence="2 3" key="1">
    <citation type="submission" date="2021-03" db="EMBL/GenBank/DDBJ databases">
        <title>Genomic Encyclopedia of Type Strains, Phase IV (KMG-IV): sequencing the most valuable type-strain genomes for metagenomic binning, comparative biology and taxonomic classification.</title>
        <authorList>
            <person name="Goeker M."/>
        </authorList>
    </citation>
    <scope>NUCLEOTIDE SEQUENCE [LARGE SCALE GENOMIC DNA]</scope>
    <source>
        <strain evidence="2 3">DSM 28650</strain>
    </source>
</reference>
<protein>
    <recommendedName>
        <fullName evidence="1">DUF4139 domain-containing protein</fullName>
    </recommendedName>
</protein>
<dbReference type="PANTHER" id="PTHR38075:SF1">
    <property type="entry name" value="DUF4139 DOMAIN-CONTAINING PROTEIN"/>
    <property type="match status" value="1"/>
</dbReference>
<sequence>MSLISTKKDIKELTVSVYQNNFGLVREKRTINPTDKEEKIYYLDVADLIEINSIIVENIEAYEINYDYDVLNSINILEKFIGKEVVLYDPDSGKKVHGILLSTAGGYIIEDVKTNEVYVSPKGEIILPCLPKGFTLKPTISFKACPTDENTFTVSYLTKGLAWVANYSIELFNQYLSLKCFAKINNFSGIDFRNTKVNLVSGDIKRVQEPPVKPVYETGFMLKAASDVGGVPPTALGDNYIYNYPCPTDLNDKASKQLQLFWSKNVRYIKYYINPFNGNELSTVIEFKNSKENNLGEPLPNGIAQVYDRPKNRENFEFIGESRIDYTPEDELVKLELGRPFNIVFDKVQTDYKRLEGLEEYEYEITIKNTGNEEALLKITHFISGDWKMISSTDKFTKKDANTIEFDVTVPPRTEKKITFRYSVVVPENNREF</sequence>
<dbReference type="PANTHER" id="PTHR38075">
    <property type="entry name" value="DUF4139 DOMAIN-CONTAINING PROTEIN"/>
    <property type="match status" value="1"/>
</dbReference>
<feature type="domain" description="DUF4139" evidence="1">
    <location>
        <begin position="153"/>
        <end position="428"/>
    </location>
</feature>
<proteinExistence type="predicted"/>
<dbReference type="Pfam" id="PF13598">
    <property type="entry name" value="DUF4139"/>
    <property type="match status" value="1"/>
</dbReference>
<organism evidence="2 3">
    <name type="scientific">Clostridium punense</name>
    <dbReference type="NCBI Taxonomy" id="1054297"/>
    <lineage>
        <taxon>Bacteria</taxon>
        <taxon>Bacillati</taxon>
        <taxon>Bacillota</taxon>
        <taxon>Clostridia</taxon>
        <taxon>Eubacteriales</taxon>
        <taxon>Clostridiaceae</taxon>
        <taxon>Clostridium</taxon>
    </lineage>
</organism>
<dbReference type="InterPro" id="IPR037291">
    <property type="entry name" value="DUF4139"/>
</dbReference>
<dbReference type="RefSeq" id="WP_021284955.1">
    <property type="nucleotide sequence ID" value="NZ_JAGGLL010000017.1"/>
</dbReference>
<name>A0ABS4K5K4_9CLOT</name>